<dbReference type="PIRSF" id="PIRSF021700">
    <property type="entry name" value="3_dmu_93_MTrfase"/>
    <property type="match status" value="1"/>
</dbReference>
<gene>
    <name evidence="2" type="ORF">GCM10007362_43490</name>
</gene>
<dbReference type="Pfam" id="PF06983">
    <property type="entry name" value="3-dmu-9_3-mt"/>
    <property type="match status" value="1"/>
</dbReference>
<dbReference type="Gene3D" id="3.10.180.10">
    <property type="entry name" value="2,3-Dihydroxybiphenyl 1,2-Dioxygenase, domain 1"/>
    <property type="match status" value="1"/>
</dbReference>
<protein>
    <submittedName>
        <fullName evidence="2">VOC family protein</fullName>
    </submittedName>
</protein>
<keyword evidence="3" id="KW-1185">Reference proteome</keyword>
<dbReference type="Proteomes" id="UP000605427">
    <property type="component" value="Unassembled WGS sequence"/>
</dbReference>
<proteinExistence type="predicted"/>
<dbReference type="InterPro" id="IPR029068">
    <property type="entry name" value="Glyas_Bleomycin-R_OHBP_Dase"/>
</dbReference>
<dbReference type="CDD" id="cd06588">
    <property type="entry name" value="PhnB_like"/>
    <property type="match status" value="1"/>
</dbReference>
<dbReference type="InterPro" id="IPR028973">
    <property type="entry name" value="PhnB-like"/>
</dbReference>
<dbReference type="EMBL" id="BMDD01000006">
    <property type="protein sequence ID" value="GGH85626.1"/>
    <property type="molecule type" value="Genomic_DNA"/>
</dbReference>
<dbReference type="RefSeq" id="WP_172246816.1">
    <property type="nucleotide sequence ID" value="NZ_BMDD01000006.1"/>
</dbReference>
<sequence length="164" mass="18619">MSGKIRKITPNLWFDFQAEEAAKLYTSLFQDSRINRVTRYGKESYDPTSEGKAMTVEFELDGQYFIALNGGPEFKFTEAISFVVHCEDQAEVDHFWNGLSEGGDEKAQQCGWLKDRFGVSWQIVPTKLNELLAGGDPDRAGRVMKALLQMHKIDIAELERAYEG</sequence>
<organism evidence="2 3">
    <name type="scientific">Saccharibacillus endophyticus</name>
    <dbReference type="NCBI Taxonomy" id="2060666"/>
    <lineage>
        <taxon>Bacteria</taxon>
        <taxon>Bacillati</taxon>
        <taxon>Bacillota</taxon>
        <taxon>Bacilli</taxon>
        <taxon>Bacillales</taxon>
        <taxon>Paenibacillaceae</taxon>
        <taxon>Saccharibacillus</taxon>
    </lineage>
</organism>
<evidence type="ECO:0000313" key="3">
    <source>
        <dbReference type="Proteomes" id="UP000605427"/>
    </source>
</evidence>
<evidence type="ECO:0000313" key="2">
    <source>
        <dbReference type="EMBL" id="GGH85626.1"/>
    </source>
</evidence>
<accession>A0ABQ2A6F5</accession>
<evidence type="ECO:0000259" key="1">
    <source>
        <dbReference type="Pfam" id="PF06983"/>
    </source>
</evidence>
<feature type="domain" description="PhnB-like" evidence="1">
    <location>
        <begin position="7"/>
        <end position="124"/>
    </location>
</feature>
<reference evidence="3" key="1">
    <citation type="journal article" date="2019" name="Int. J. Syst. Evol. Microbiol.">
        <title>The Global Catalogue of Microorganisms (GCM) 10K type strain sequencing project: providing services to taxonomists for standard genome sequencing and annotation.</title>
        <authorList>
            <consortium name="The Broad Institute Genomics Platform"/>
            <consortium name="The Broad Institute Genome Sequencing Center for Infectious Disease"/>
            <person name="Wu L."/>
            <person name="Ma J."/>
        </authorList>
    </citation>
    <scope>NUCLEOTIDE SEQUENCE [LARGE SCALE GENOMIC DNA]</scope>
    <source>
        <strain evidence="3">CCM 8702</strain>
    </source>
</reference>
<comment type="caution">
    <text evidence="2">The sequence shown here is derived from an EMBL/GenBank/DDBJ whole genome shotgun (WGS) entry which is preliminary data.</text>
</comment>
<dbReference type="PANTHER" id="PTHR33990">
    <property type="entry name" value="PROTEIN YJDN-RELATED"/>
    <property type="match status" value="1"/>
</dbReference>
<dbReference type="PANTHER" id="PTHR33990:SF2">
    <property type="entry name" value="PHNB-LIKE DOMAIN-CONTAINING PROTEIN"/>
    <property type="match status" value="1"/>
</dbReference>
<name>A0ABQ2A6F5_9BACL</name>
<dbReference type="SUPFAM" id="SSF54593">
    <property type="entry name" value="Glyoxalase/Bleomycin resistance protein/Dihydroxybiphenyl dioxygenase"/>
    <property type="match status" value="1"/>
</dbReference>
<dbReference type="InterPro" id="IPR009725">
    <property type="entry name" value="3_dmu_93_MTrfase"/>
</dbReference>